<reference evidence="1" key="1">
    <citation type="submission" date="2021-01" db="UniProtKB">
        <authorList>
            <consortium name="EnsemblMetazoa"/>
        </authorList>
    </citation>
    <scope>IDENTIFICATION</scope>
</reference>
<dbReference type="EnsemblMetazoa" id="CLYHEMT012795.1">
    <property type="protein sequence ID" value="CLYHEMP012795.1"/>
    <property type="gene ID" value="CLYHEMG012795"/>
</dbReference>
<proteinExistence type="predicted"/>
<accession>A0A7M5WT86</accession>
<protein>
    <submittedName>
        <fullName evidence="1">Uncharacterized protein</fullName>
    </submittedName>
</protein>
<name>A0A7M5WT86_9CNID</name>
<evidence type="ECO:0000313" key="1">
    <source>
        <dbReference type="EnsemblMetazoa" id="CLYHEMP012795.1"/>
    </source>
</evidence>
<organism evidence="1 2">
    <name type="scientific">Clytia hemisphaerica</name>
    <dbReference type="NCBI Taxonomy" id="252671"/>
    <lineage>
        <taxon>Eukaryota</taxon>
        <taxon>Metazoa</taxon>
        <taxon>Cnidaria</taxon>
        <taxon>Hydrozoa</taxon>
        <taxon>Hydroidolina</taxon>
        <taxon>Leptothecata</taxon>
        <taxon>Obeliida</taxon>
        <taxon>Clytiidae</taxon>
        <taxon>Clytia</taxon>
    </lineage>
</organism>
<dbReference type="Proteomes" id="UP000594262">
    <property type="component" value="Unplaced"/>
</dbReference>
<dbReference type="AlphaFoldDB" id="A0A7M5WT86"/>
<evidence type="ECO:0000313" key="2">
    <source>
        <dbReference type="Proteomes" id="UP000594262"/>
    </source>
</evidence>
<keyword evidence="2" id="KW-1185">Reference proteome</keyword>
<sequence length="494" mass="56714">MEHILYNAMIFKFVRDVINSGYNAAKIVIGYQSILVLVFGFLLPFSPLLLLLHALKTIESLIYTNYYNACLLEKEDSLDSDDRIVLITVNGKILLPELKELFIRNVLDSHTVDGDFSFPNVTKTLQCGWCNKYWLDEKCFNISDHIKMVGETDEIYTIHDIPKLLNTVQKEPFENISGMKLSPWLINLAYVTENRTALIFKINQSLKDIEIIRALLSDSNYEVKTDAMKTIKKRENILSDYGYVNLFRNIGLSGWLMFRFISQLPKRKRGSKDHKDEKRVYFCSKSMDTTIFQQIGYHTGVSARYVILSCVSMAIEENISKTGTYCLSNFEFGAQSICQDSIALPAKLPSKPNKLDIKKYMQTLKQSISLDPAPCDVIFNTCLNRFAYIFIPVSLQSLLSSCHSFKIKVDLNSLDMEQYDHLVGNRIQSFSVWNEGFVSEHLRIIVTDSMNSVVVSTVSHYSKEDAALKFLKKFHMIRNQIAKEMGVIEYIRPK</sequence>